<gene>
    <name evidence="1" type="ORF">RWE15_04505</name>
</gene>
<evidence type="ECO:0000313" key="1">
    <source>
        <dbReference type="EMBL" id="MDY0393854.1"/>
    </source>
</evidence>
<reference evidence="1 2" key="1">
    <citation type="submission" date="2023-10" db="EMBL/GenBank/DDBJ databases">
        <title>Virgibacillus halophilus 5B73C genome.</title>
        <authorList>
            <person name="Miliotis G."/>
            <person name="Sengupta P."/>
            <person name="Hameed A."/>
            <person name="Chuvochina M."/>
            <person name="Mcdonagh F."/>
            <person name="Simpson A.C."/>
            <person name="Singh N.K."/>
            <person name="Rekha P.D."/>
            <person name="Raman K."/>
            <person name="Hugenholtz P."/>
            <person name="Venkateswaran K."/>
        </authorList>
    </citation>
    <scope>NUCLEOTIDE SEQUENCE [LARGE SCALE GENOMIC DNA]</scope>
    <source>
        <strain evidence="1 2">5B73C</strain>
    </source>
</reference>
<keyword evidence="2" id="KW-1185">Reference proteome</keyword>
<dbReference type="EMBL" id="JAWDIP010000003">
    <property type="protein sequence ID" value="MDY0393854.1"/>
    <property type="molecule type" value="Genomic_DNA"/>
</dbReference>
<name>A0ABU5C3G0_9BACI</name>
<protein>
    <submittedName>
        <fullName evidence="1">Uncharacterized protein</fullName>
    </submittedName>
</protein>
<accession>A0ABU5C3G0</accession>
<sequence>MNKEEELLINFRDLFNKLAWLNKPKMEEHLKDYKPSEVHCIESIEKKQRCQCKKTCGDPLYDERRHQ</sequence>
<proteinExistence type="predicted"/>
<evidence type="ECO:0000313" key="2">
    <source>
        <dbReference type="Proteomes" id="UP001281447"/>
    </source>
</evidence>
<dbReference type="Proteomes" id="UP001281447">
    <property type="component" value="Unassembled WGS sequence"/>
</dbReference>
<comment type="caution">
    <text evidence="1">The sequence shown here is derived from an EMBL/GenBank/DDBJ whole genome shotgun (WGS) entry which is preliminary data.</text>
</comment>
<organism evidence="1 2">
    <name type="scientific">Tigheibacillus halophilus</name>
    <dbReference type="NCBI Taxonomy" id="361280"/>
    <lineage>
        <taxon>Bacteria</taxon>
        <taxon>Bacillati</taxon>
        <taxon>Bacillota</taxon>
        <taxon>Bacilli</taxon>
        <taxon>Bacillales</taxon>
        <taxon>Bacillaceae</taxon>
        <taxon>Tigheibacillus</taxon>
    </lineage>
</organism>